<sequence length="278" mass="30384">MDQLALALSACARVLRPVIRLALSLGLKQPHLHELVNDLLLEEAQRSWEAKGIRPNLSQLSITTGINRRAVTTRVRTPRDPLAPTELSSAAKTLTVWLEMATDNAALRTLPITADGKAPSFESMAWIGSRGNVHHRAILAELTRLGMVAEVGDRVELKADGFIPANDLAGMLSFFADNGRDHLAASVSNILSERPPMLERSVFADGLSMDACEDIHQLVRTRWSTLHHEVAHEMRTAVDAGGENATARIRVGIYTYFEDVPKASLTSSEAIAEDNLPQ</sequence>
<organism evidence="1 2">
    <name type="scientific">Variovorax guangxiensis</name>
    <dbReference type="NCBI Taxonomy" id="1775474"/>
    <lineage>
        <taxon>Bacteria</taxon>
        <taxon>Pseudomonadati</taxon>
        <taxon>Pseudomonadota</taxon>
        <taxon>Betaproteobacteria</taxon>
        <taxon>Burkholderiales</taxon>
        <taxon>Comamonadaceae</taxon>
        <taxon>Variovorax</taxon>
    </lineage>
</organism>
<evidence type="ECO:0000313" key="2">
    <source>
        <dbReference type="Proteomes" id="UP000319212"/>
    </source>
</evidence>
<proteinExistence type="predicted"/>
<dbReference type="InterPro" id="IPR045445">
    <property type="entry name" value="DUF6502"/>
</dbReference>
<comment type="caution">
    <text evidence="1">The sequence shown here is derived from an EMBL/GenBank/DDBJ whole genome shotgun (WGS) entry which is preliminary data.</text>
</comment>
<gene>
    <name evidence="1" type="ORF">EAH82_18100</name>
</gene>
<dbReference type="RefSeq" id="WP_140844160.1">
    <property type="nucleotide sequence ID" value="NZ_RCZI01000005.1"/>
</dbReference>
<dbReference type="EMBL" id="RCZI01000005">
    <property type="protein sequence ID" value="TPG25445.1"/>
    <property type="molecule type" value="Genomic_DNA"/>
</dbReference>
<dbReference type="OrthoDB" id="6356376at2"/>
<reference evidence="1 2" key="1">
    <citation type="journal article" date="2019" name="Environ. Microbiol.">
        <title>Species interactions and distinct microbial communities in high Arctic permafrost affected cryosols are associated with the CH4 and CO2 gas fluxes.</title>
        <authorList>
            <person name="Altshuler I."/>
            <person name="Hamel J."/>
            <person name="Turney S."/>
            <person name="Magnuson E."/>
            <person name="Levesque R."/>
            <person name="Greer C."/>
            <person name="Whyte L.G."/>
        </authorList>
    </citation>
    <scope>NUCLEOTIDE SEQUENCE [LARGE SCALE GENOMIC DNA]</scope>
    <source>
        <strain evidence="1 2">S06.C</strain>
    </source>
</reference>
<accession>A0A502DIU7</accession>
<protein>
    <submittedName>
        <fullName evidence="1">Uncharacterized protein</fullName>
    </submittedName>
</protein>
<evidence type="ECO:0000313" key="1">
    <source>
        <dbReference type="EMBL" id="TPG25445.1"/>
    </source>
</evidence>
<name>A0A502DIU7_9BURK</name>
<dbReference type="Proteomes" id="UP000319212">
    <property type="component" value="Unassembled WGS sequence"/>
</dbReference>
<dbReference type="Pfam" id="PF20112">
    <property type="entry name" value="DUF6502"/>
    <property type="match status" value="1"/>
</dbReference>
<dbReference type="AlphaFoldDB" id="A0A502DIU7"/>